<dbReference type="PANTHER" id="PTHR43236">
    <property type="entry name" value="ANTITOXIN HIGA1"/>
    <property type="match status" value="1"/>
</dbReference>
<accession>A0A2M7KAW4</accession>
<reference evidence="4" key="2">
    <citation type="submission" date="2017-09" db="EMBL/GenBank/DDBJ databases">
        <title>Depth-based differentiation of microbial function through sediment-hosted aquifers and enrichment of novel symbionts in the deep terrestrial subsurface.</title>
        <authorList>
            <person name="Probst A.J."/>
            <person name="Ladd B."/>
            <person name="Jarett J.K."/>
            <person name="Geller-Mcgrath D.E."/>
            <person name="Sieber C.M.K."/>
            <person name="Emerson J.B."/>
            <person name="Anantharaman K."/>
            <person name="Thomas B.C."/>
            <person name="Malmstrom R."/>
            <person name="Stieglmeier M."/>
            <person name="Klingl A."/>
            <person name="Woyke T."/>
            <person name="Ryan C.M."/>
            <person name="Banfield J.F."/>
        </authorList>
    </citation>
    <scope>NUCLEOTIDE SEQUENCE</scope>
    <source>
        <strain evidence="4">CG_4_8_14_3_um_filter_34_18</strain>
    </source>
</reference>
<dbReference type="STRING" id="1805029.AUK42_02920"/>
<dbReference type="InterPro" id="IPR010359">
    <property type="entry name" value="IrrE_HExxH"/>
</dbReference>
<gene>
    <name evidence="3" type="ORF">AUK42_02920</name>
    <name evidence="6" type="ORF">CO097_05480</name>
    <name evidence="5" type="ORF">COZ07_04180</name>
    <name evidence="4" type="ORF">COZ58_00625</name>
</gene>
<comment type="caution">
    <text evidence="3">The sequence shown here is derived from an EMBL/GenBank/DDBJ whole genome shotgun (WGS) entry which is preliminary data.</text>
</comment>
<protein>
    <recommendedName>
        <fullName evidence="2">HTH cro/C1-type domain-containing protein</fullName>
    </recommendedName>
</protein>
<dbReference type="SMART" id="SM00530">
    <property type="entry name" value="HTH_XRE"/>
    <property type="match status" value="1"/>
</dbReference>
<organism evidence="3 7">
    <name type="scientific">Candidatus Infernicultor aquiphilus</name>
    <dbReference type="NCBI Taxonomy" id="1805029"/>
    <lineage>
        <taxon>Bacteria</taxon>
        <taxon>Pseudomonadati</taxon>
        <taxon>Atribacterota</taxon>
        <taxon>Candidatus Phoenicimicrobiia</taxon>
        <taxon>Candidatus Pheonicimicrobiales</taxon>
        <taxon>Candidatus Phoenicimicrobiaceae</taxon>
        <taxon>Candidatus Infernicultor</taxon>
    </lineage>
</organism>
<evidence type="ECO:0000313" key="4">
    <source>
        <dbReference type="EMBL" id="PIX35265.1"/>
    </source>
</evidence>
<dbReference type="EMBL" id="PFKO01000153">
    <property type="protein sequence ID" value="PIY32885.1"/>
    <property type="molecule type" value="Genomic_DNA"/>
</dbReference>
<evidence type="ECO:0000313" key="7">
    <source>
        <dbReference type="Proteomes" id="UP000182763"/>
    </source>
</evidence>
<dbReference type="EMBL" id="MNYY01000056">
    <property type="protein sequence ID" value="OIP71877.1"/>
    <property type="molecule type" value="Genomic_DNA"/>
</dbReference>
<dbReference type="RefSeq" id="WP_406607344.1">
    <property type="nucleotide sequence ID" value="NZ_PFKO01000153.1"/>
</dbReference>
<evidence type="ECO:0000259" key="2">
    <source>
        <dbReference type="PROSITE" id="PS50943"/>
    </source>
</evidence>
<dbReference type="Proteomes" id="UP000228560">
    <property type="component" value="Unassembled WGS sequence"/>
</dbReference>
<dbReference type="SUPFAM" id="SSF47413">
    <property type="entry name" value="lambda repressor-like DNA-binding domains"/>
    <property type="match status" value="1"/>
</dbReference>
<evidence type="ECO:0000313" key="9">
    <source>
        <dbReference type="Proteomes" id="UP000230646"/>
    </source>
</evidence>
<dbReference type="EMBL" id="PFTV01000133">
    <property type="protein sequence ID" value="PJB56334.1"/>
    <property type="molecule type" value="Genomic_DNA"/>
</dbReference>
<evidence type="ECO:0000313" key="5">
    <source>
        <dbReference type="EMBL" id="PIY32885.1"/>
    </source>
</evidence>
<dbReference type="InterPro" id="IPR010982">
    <property type="entry name" value="Lambda_DNA-bd_dom_sf"/>
</dbReference>
<dbReference type="Proteomes" id="UP000231493">
    <property type="component" value="Unassembled WGS sequence"/>
</dbReference>
<feature type="domain" description="HTH cro/C1-type" evidence="2">
    <location>
        <begin position="15"/>
        <end position="69"/>
    </location>
</feature>
<evidence type="ECO:0000313" key="6">
    <source>
        <dbReference type="EMBL" id="PJB56334.1"/>
    </source>
</evidence>
<dbReference type="AlphaFoldDB" id="A0A1J5GGF5"/>
<dbReference type="Gene3D" id="1.10.10.2910">
    <property type="match status" value="1"/>
</dbReference>
<reference evidence="3 7" key="1">
    <citation type="journal article" date="2016" name="Environ. Microbiol.">
        <title>Genomic resolution of a cold subsurface aquifer community provides metabolic insights for novel microbes adapted to high CO concentrations.</title>
        <authorList>
            <person name="Probst A.J."/>
            <person name="Castelle C.J."/>
            <person name="Singh A."/>
            <person name="Brown C.T."/>
            <person name="Anantharaman K."/>
            <person name="Sharon I."/>
            <person name="Hug L.A."/>
            <person name="Burstein D."/>
            <person name="Emerson J.B."/>
            <person name="Thomas B.C."/>
            <person name="Banfield J.F."/>
        </authorList>
    </citation>
    <scope>NUCLEOTIDE SEQUENCE [LARGE SCALE GENOMIC DNA]</scope>
    <source>
        <strain evidence="3">CG2_30_33_13</strain>
    </source>
</reference>
<dbReference type="GO" id="GO:0003677">
    <property type="term" value="F:DNA binding"/>
    <property type="evidence" value="ECO:0007669"/>
    <property type="project" value="InterPro"/>
</dbReference>
<reference evidence="8 9" key="3">
    <citation type="submission" date="2017-09" db="EMBL/GenBank/DDBJ databases">
        <title>Depth-based differentiation of microbial function through sediment-hosted aquifers and enrichment of novel symbionts in the deep terrestrial subsurface.</title>
        <authorList>
            <person name="Probst A.J."/>
            <person name="Ladd B."/>
            <person name="Jarett J.K."/>
            <person name="Geller-Mcgrath D.E."/>
            <person name="Sieber C.M."/>
            <person name="Emerson J.B."/>
            <person name="Anantharaman K."/>
            <person name="Thomas B.C."/>
            <person name="Malmstrom R."/>
            <person name="Stieglmeier M."/>
            <person name="Klingl A."/>
            <person name="Woyke T."/>
            <person name="Ryan C.M."/>
            <person name="Banfield J.F."/>
        </authorList>
    </citation>
    <scope>NUCLEOTIDE SEQUENCE [LARGE SCALE GENOMIC DNA]</scope>
    <source>
        <strain evidence="5">CG_4_10_14_3_um_filter_34_13</strain>
        <strain evidence="6">CG_4_9_14_3_um_filter_33_16</strain>
    </source>
</reference>
<accession>A0A1J5GGF5</accession>
<dbReference type="CDD" id="cd00093">
    <property type="entry name" value="HTH_XRE"/>
    <property type="match status" value="1"/>
</dbReference>
<name>A0A1J5GGF5_9BACT</name>
<dbReference type="Proteomes" id="UP000182763">
    <property type="component" value="Unassembled WGS sequence"/>
</dbReference>
<dbReference type="InterPro" id="IPR001387">
    <property type="entry name" value="Cro/C1-type_HTH"/>
</dbReference>
<accession>A0A2M8CB80</accession>
<sequence length="361" mass="42130">MKKKQKEIELSPEVLKILRETSGYSVEEIVKKLKTSEEKVKAVEEGKSVFSLIQIKKLADIYKRPLAAFFSDTISDIPQVPDYRINREKKLTPQVYLAKRRVFYLINKIKKLSEKRTQISSFSEKLNADELATEFKKNLNIELIKSKKPEEILAHYKKVLEDKLTIIIIEYPLKADDVRAFSVFSDISVIVLNENDKSSIKLFSLLHEVCHLLKKTAGICSLEIEQQNQDIETYCNRFAAEFLVPSNDLKIEVEKFRPIDEEAINQLSEIYGVSKQVMMFRLSSFGYIEKGKYEQFKKEIDENLKQKVFGRRNWNKVFINRVGNLPLQEIKRAYKEEKITFYEASSILDLKTKYAEKILTS</sequence>
<dbReference type="PANTHER" id="PTHR43236:SF2">
    <property type="entry name" value="BLL0069 PROTEIN"/>
    <property type="match status" value="1"/>
</dbReference>
<dbReference type="EMBL" id="PFIP01000014">
    <property type="protein sequence ID" value="PIX35265.1"/>
    <property type="molecule type" value="Genomic_DNA"/>
</dbReference>
<dbReference type="Proteomes" id="UP000230646">
    <property type="component" value="Unassembled WGS sequence"/>
</dbReference>
<accession>A0A2M7PQS9</accession>
<evidence type="ECO:0000313" key="8">
    <source>
        <dbReference type="Proteomes" id="UP000228560"/>
    </source>
</evidence>
<evidence type="ECO:0000256" key="1">
    <source>
        <dbReference type="ARBA" id="ARBA00007227"/>
    </source>
</evidence>
<evidence type="ECO:0000313" key="3">
    <source>
        <dbReference type="EMBL" id="OIP71877.1"/>
    </source>
</evidence>
<dbReference type="InterPro" id="IPR052345">
    <property type="entry name" value="Rad_response_metalloprotease"/>
</dbReference>
<dbReference type="Gene3D" id="1.10.260.40">
    <property type="entry name" value="lambda repressor-like DNA-binding domains"/>
    <property type="match status" value="1"/>
</dbReference>
<proteinExistence type="inferred from homology"/>
<comment type="similarity">
    <text evidence="1">Belongs to the short-chain fatty acyl-CoA assimilation regulator (ScfR) family.</text>
</comment>
<dbReference type="PROSITE" id="PS50943">
    <property type="entry name" value="HTH_CROC1"/>
    <property type="match status" value="1"/>
</dbReference>
<dbReference type="Pfam" id="PF06114">
    <property type="entry name" value="Peptidase_M78"/>
    <property type="match status" value="1"/>
</dbReference>